<evidence type="ECO:0000256" key="2">
    <source>
        <dbReference type="ARBA" id="ARBA00023015"/>
    </source>
</evidence>
<dbReference type="Pfam" id="PF03704">
    <property type="entry name" value="BTAD"/>
    <property type="match status" value="1"/>
</dbReference>
<dbReference type="InterPro" id="IPR016032">
    <property type="entry name" value="Sig_transdc_resp-reg_C-effctor"/>
</dbReference>
<dbReference type="Gene3D" id="1.10.10.10">
    <property type="entry name" value="Winged helix-like DNA-binding domain superfamily/Winged helix DNA-binding domain"/>
    <property type="match status" value="1"/>
</dbReference>
<comment type="caution">
    <text evidence="7">The sequence shown here is derived from an EMBL/GenBank/DDBJ whole genome shotgun (WGS) entry which is preliminary data.</text>
</comment>
<accession>A0ABT9MPT6</accession>
<keyword evidence="3 5" id="KW-0238">DNA-binding</keyword>
<feature type="domain" description="OmpR/PhoB-type" evidence="6">
    <location>
        <begin position="1"/>
        <end position="92"/>
    </location>
</feature>
<evidence type="ECO:0000313" key="8">
    <source>
        <dbReference type="Proteomes" id="UP001240984"/>
    </source>
</evidence>
<keyword evidence="8" id="KW-1185">Reference proteome</keyword>
<evidence type="ECO:0000313" key="7">
    <source>
        <dbReference type="EMBL" id="MDP9793423.1"/>
    </source>
</evidence>
<organism evidence="7 8">
    <name type="scientific">Catenuloplanes nepalensis</name>
    <dbReference type="NCBI Taxonomy" id="587533"/>
    <lineage>
        <taxon>Bacteria</taxon>
        <taxon>Bacillati</taxon>
        <taxon>Actinomycetota</taxon>
        <taxon>Actinomycetes</taxon>
        <taxon>Micromonosporales</taxon>
        <taxon>Micromonosporaceae</taxon>
        <taxon>Catenuloplanes</taxon>
    </lineage>
</organism>
<keyword evidence="2" id="KW-0805">Transcription regulation</keyword>
<proteinExistence type="inferred from homology"/>
<dbReference type="SUPFAM" id="SSF48452">
    <property type="entry name" value="TPR-like"/>
    <property type="match status" value="1"/>
</dbReference>
<dbReference type="InterPro" id="IPR005158">
    <property type="entry name" value="BTAD"/>
</dbReference>
<sequence>MIDFSLLGPVRGRHRDRELDLGSPQQRTVLAILLLHAGTPVTLTRLATALWGDTPPPAAPATVRTYISRLRQALAGTDVSITSSDSGYALPLPSLATDVAHFRRHTGLAAAATRAGAHATAAMSLRSALALRQGTILAGTFGPYTDAQRVRLQRLLRQAEVDRLHAEIRLGHAAYTAPDIALMLASEPLSEDLNALMMIALYASGCRAAALAHYHQFARHLRTDLGTRPGPAVTTVLHRLLTGDPELLYPVTPGHPERPVAAAS</sequence>
<dbReference type="Proteomes" id="UP001240984">
    <property type="component" value="Unassembled WGS sequence"/>
</dbReference>
<reference evidence="7 8" key="1">
    <citation type="submission" date="2023-07" db="EMBL/GenBank/DDBJ databases">
        <title>Sequencing the genomes of 1000 actinobacteria strains.</title>
        <authorList>
            <person name="Klenk H.-P."/>
        </authorList>
    </citation>
    <scope>NUCLEOTIDE SEQUENCE [LARGE SCALE GENOMIC DNA]</scope>
    <source>
        <strain evidence="7 8">DSM 44710</strain>
    </source>
</reference>
<gene>
    <name evidence="7" type="ORF">J2S43_001935</name>
</gene>
<dbReference type="GO" id="GO:0003677">
    <property type="term" value="F:DNA binding"/>
    <property type="evidence" value="ECO:0007669"/>
    <property type="project" value="UniProtKB-KW"/>
</dbReference>
<evidence type="ECO:0000259" key="6">
    <source>
        <dbReference type="PROSITE" id="PS51755"/>
    </source>
</evidence>
<name>A0ABT9MPT6_9ACTN</name>
<dbReference type="PROSITE" id="PS51755">
    <property type="entry name" value="OMPR_PHOB"/>
    <property type="match status" value="1"/>
</dbReference>
<comment type="similarity">
    <text evidence="1">Belongs to the AfsR/DnrI/RedD regulatory family.</text>
</comment>
<dbReference type="InterPro" id="IPR051677">
    <property type="entry name" value="AfsR-DnrI-RedD_regulator"/>
</dbReference>
<dbReference type="SMART" id="SM01043">
    <property type="entry name" value="BTAD"/>
    <property type="match status" value="1"/>
</dbReference>
<evidence type="ECO:0000256" key="3">
    <source>
        <dbReference type="ARBA" id="ARBA00023125"/>
    </source>
</evidence>
<evidence type="ECO:0000256" key="4">
    <source>
        <dbReference type="ARBA" id="ARBA00023163"/>
    </source>
</evidence>
<evidence type="ECO:0000256" key="5">
    <source>
        <dbReference type="PROSITE-ProRule" id="PRU01091"/>
    </source>
</evidence>
<dbReference type="InterPro" id="IPR001867">
    <property type="entry name" value="OmpR/PhoB-type_DNA-bd"/>
</dbReference>
<dbReference type="InterPro" id="IPR011990">
    <property type="entry name" value="TPR-like_helical_dom_sf"/>
</dbReference>
<dbReference type="InterPro" id="IPR036388">
    <property type="entry name" value="WH-like_DNA-bd_sf"/>
</dbReference>
<dbReference type="RefSeq" id="WP_306828461.1">
    <property type="nucleotide sequence ID" value="NZ_JAUSRA010000001.1"/>
</dbReference>
<dbReference type="SMART" id="SM00862">
    <property type="entry name" value="Trans_reg_C"/>
    <property type="match status" value="1"/>
</dbReference>
<keyword evidence="4" id="KW-0804">Transcription</keyword>
<feature type="DNA-binding region" description="OmpR/PhoB-type" evidence="5">
    <location>
        <begin position="1"/>
        <end position="92"/>
    </location>
</feature>
<dbReference type="EMBL" id="JAUSRA010000001">
    <property type="protein sequence ID" value="MDP9793423.1"/>
    <property type="molecule type" value="Genomic_DNA"/>
</dbReference>
<dbReference type="PANTHER" id="PTHR35807:SF1">
    <property type="entry name" value="TRANSCRIPTIONAL REGULATOR REDD"/>
    <property type="match status" value="1"/>
</dbReference>
<evidence type="ECO:0000256" key="1">
    <source>
        <dbReference type="ARBA" id="ARBA00005820"/>
    </source>
</evidence>
<protein>
    <submittedName>
        <fullName evidence="7">DNA-binding SARP family transcriptional activator</fullName>
    </submittedName>
</protein>
<dbReference type="SUPFAM" id="SSF46894">
    <property type="entry name" value="C-terminal effector domain of the bipartite response regulators"/>
    <property type="match status" value="1"/>
</dbReference>
<dbReference type="Pfam" id="PF00486">
    <property type="entry name" value="Trans_reg_C"/>
    <property type="match status" value="1"/>
</dbReference>
<dbReference type="PANTHER" id="PTHR35807">
    <property type="entry name" value="TRANSCRIPTIONAL REGULATOR REDD-RELATED"/>
    <property type="match status" value="1"/>
</dbReference>
<dbReference type="Gene3D" id="1.25.40.10">
    <property type="entry name" value="Tetratricopeptide repeat domain"/>
    <property type="match status" value="1"/>
</dbReference>